<dbReference type="AlphaFoldDB" id="A0A9W7E602"/>
<name>A0A9W7E602_9STRA</name>
<keyword evidence="3" id="KW-1185">Reference proteome</keyword>
<evidence type="ECO:0000313" key="2">
    <source>
        <dbReference type="EMBL" id="GMH69529.1"/>
    </source>
</evidence>
<comment type="caution">
    <text evidence="2">The sequence shown here is derived from an EMBL/GenBank/DDBJ whole genome shotgun (WGS) entry which is preliminary data.</text>
</comment>
<dbReference type="EMBL" id="BRXZ01001370">
    <property type="protein sequence ID" value="GMH69529.1"/>
    <property type="molecule type" value="Genomic_DNA"/>
</dbReference>
<organism evidence="2 3">
    <name type="scientific">Triparma retinervis</name>
    <dbReference type="NCBI Taxonomy" id="2557542"/>
    <lineage>
        <taxon>Eukaryota</taxon>
        <taxon>Sar</taxon>
        <taxon>Stramenopiles</taxon>
        <taxon>Ochrophyta</taxon>
        <taxon>Bolidophyceae</taxon>
        <taxon>Parmales</taxon>
        <taxon>Triparmaceae</taxon>
        <taxon>Triparma</taxon>
    </lineage>
</organism>
<feature type="non-terminal residue" evidence="2">
    <location>
        <position position="150"/>
    </location>
</feature>
<dbReference type="Proteomes" id="UP001165082">
    <property type="component" value="Unassembled WGS sequence"/>
</dbReference>
<proteinExistence type="predicted"/>
<sequence length="150" mass="15681">MKVTRAKHAMDQSIFQSSSQSRASSSQASSTQASSTQASSTTSPPIPTNPQPFTLLSTTKCPSSGSHTLTFSDPSSYHARLPVPTGVKFHRVTKQATSLVTPTNLNLTPGKSYSPISLPSSSLTTFTILAKPYPPSPSGKFGGGFSADLC</sequence>
<feature type="compositionally biased region" description="Polar residues" evidence="1">
    <location>
        <begin position="51"/>
        <end position="75"/>
    </location>
</feature>
<gene>
    <name evidence="2" type="ORF">TrRE_jg3866</name>
</gene>
<protein>
    <submittedName>
        <fullName evidence="2">Uncharacterized protein</fullName>
    </submittedName>
</protein>
<accession>A0A9W7E602</accession>
<evidence type="ECO:0000256" key="1">
    <source>
        <dbReference type="SAM" id="MobiDB-lite"/>
    </source>
</evidence>
<feature type="compositionally biased region" description="Low complexity" evidence="1">
    <location>
        <begin position="16"/>
        <end position="43"/>
    </location>
</feature>
<reference evidence="2" key="1">
    <citation type="submission" date="2022-07" db="EMBL/GenBank/DDBJ databases">
        <title>Genome analysis of Parmales, a sister group of diatoms, reveals the evolutionary specialization of diatoms from phago-mixotrophs to photoautotrophs.</title>
        <authorList>
            <person name="Ban H."/>
            <person name="Sato S."/>
            <person name="Yoshikawa S."/>
            <person name="Kazumasa Y."/>
            <person name="Nakamura Y."/>
            <person name="Ichinomiya M."/>
            <person name="Saitoh K."/>
            <person name="Sato N."/>
            <person name="Blanc-Mathieu R."/>
            <person name="Endo H."/>
            <person name="Kuwata A."/>
            <person name="Ogata H."/>
        </authorList>
    </citation>
    <scope>NUCLEOTIDE SEQUENCE</scope>
</reference>
<feature type="region of interest" description="Disordered" evidence="1">
    <location>
        <begin position="1"/>
        <end position="77"/>
    </location>
</feature>
<evidence type="ECO:0000313" key="3">
    <source>
        <dbReference type="Proteomes" id="UP001165082"/>
    </source>
</evidence>